<name>A0ABU4H6I1_9MICO</name>
<feature type="domain" description="D-alanyl-D-alanine carboxypeptidase-like core" evidence="1">
    <location>
        <begin position="94"/>
        <end position="195"/>
    </location>
</feature>
<protein>
    <submittedName>
        <fullName evidence="2">M15 family metallopeptidase</fullName>
    </submittedName>
</protein>
<keyword evidence="3" id="KW-1185">Reference proteome</keyword>
<accession>A0ABU4H6I1</accession>
<organism evidence="2 3">
    <name type="scientific">Microbacterium arthrosphaerae</name>
    <dbReference type="NCBI Taxonomy" id="792652"/>
    <lineage>
        <taxon>Bacteria</taxon>
        <taxon>Bacillati</taxon>
        <taxon>Actinomycetota</taxon>
        <taxon>Actinomycetes</taxon>
        <taxon>Micrococcales</taxon>
        <taxon>Microbacteriaceae</taxon>
        <taxon>Microbacterium</taxon>
    </lineage>
</organism>
<dbReference type="EMBL" id="JAWQEV010000006">
    <property type="protein sequence ID" value="MDW4574265.1"/>
    <property type="molecule type" value="Genomic_DNA"/>
</dbReference>
<proteinExistence type="predicted"/>
<evidence type="ECO:0000259" key="1">
    <source>
        <dbReference type="Pfam" id="PF02557"/>
    </source>
</evidence>
<dbReference type="CDD" id="cd14846">
    <property type="entry name" value="Peptidase_M15_like"/>
    <property type="match status" value="1"/>
</dbReference>
<reference evidence="2 3" key="1">
    <citation type="submission" date="2023-11" db="EMBL/GenBank/DDBJ databases">
        <title>Draft genome sequence of Microbacterium arthrosphaerae JCM 30492.</title>
        <authorList>
            <person name="Zhang G."/>
            <person name="Ding Y."/>
        </authorList>
    </citation>
    <scope>NUCLEOTIDE SEQUENCE [LARGE SCALE GENOMIC DNA]</scope>
    <source>
        <strain evidence="2 3">JCM 30492</strain>
    </source>
</reference>
<dbReference type="Proteomes" id="UP001283109">
    <property type="component" value="Unassembled WGS sequence"/>
</dbReference>
<dbReference type="InterPro" id="IPR003709">
    <property type="entry name" value="VanY-like_core_dom"/>
</dbReference>
<dbReference type="PANTHER" id="PTHR34385:SF1">
    <property type="entry name" value="PEPTIDOGLYCAN L-ALANYL-D-GLUTAMATE ENDOPEPTIDASE CWLK"/>
    <property type="match status" value="1"/>
</dbReference>
<gene>
    <name evidence="2" type="ORF">R8Z58_15905</name>
</gene>
<dbReference type="RefSeq" id="WP_318354764.1">
    <property type="nucleotide sequence ID" value="NZ_JAWQEV010000006.1"/>
</dbReference>
<dbReference type="InterPro" id="IPR052179">
    <property type="entry name" value="DD-CPase-like"/>
</dbReference>
<dbReference type="PANTHER" id="PTHR34385">
    <property type="entry name" value="D-ALANYL-D-ALANINE CARBOXYPEPTIDASE"/>
    <property type="match status" value="1"/>
</dbReference>
<comment type="caution">
    <text evidence="2">The sequence shown here is derived from an EMBL/GenBank/DDBJ whole genome shotgun (WGS) entry which is preliminary data.</text>
</comment>
<dbReference type="SUPFAM" id="SSF55166">
    <property type="entry name" value="Hedgehog/DD-peptidase"/>
    <property type="match status" value="1"/>
</dbReference>
<evidence type="ECO:0000313" key="3">
    <source>
        <dbReference type="Proteomes" id="UP001283109"/>
    </source>
</evidence>
<dbReference type="InterPro" id="IPR009045">
    <property type="entry name" value="Zn_M74/Hedgehog-like"/>
</dbReference>
<dbReference type="Pfam" id="PF02557">
    <property type="entry name" value="VanY"/>
    <property type="match status" value="1"/>
</dbReference>
<sequence>MSSHTPHNPASRRLHAAAVASAAVVFAVVVTACTWPASAREPAATAPSAIAADTAGSVPGALPALEGSSGAVLAEDGGVADGTTVFDDVPAVSRLQPQLLEALRRAAADASASGIAFVVNSGWRSRDHQDRLLRDAIAEYGSAEEAARWVATPDTSPHVSGSAIDIGGTDATDWLAARGARFGLCQIYANEPWHYELRPEAVGSGCPAVYPDPTYDPRMKP</sequence>
<dbReference type="Gene3D" id="3.30.1380.10">
    <property type="match status" value="1"/>
</dbReference>
<evidence type="ECO:0000313" key="2">
    <source>
        <dbReference type="EMBL" id="MDW4574265.1"/>
    </source>
</evidence>